<gene>
    <name evidence="2" type="ORF">SAMN04488569_102115</name>
</gene>
<dbReference type="RefSeq" id="WP_072693795.1">
    <property type="nucleotide sequence ID" value="NZ_FOSJ01000021.1"/>
</dbReference>
<keyword evidence="3" id="KW-1185">Reference proteome</keyword>
<dbReference type="PANTHER" id="PTHR37038">
    <property type="entry name" value="TRANSCRIPTIONAL REGULATOR-RELATED"/>
    <property type="match status" value="1"/>
</dbReference>
<dbReference type="PANTHER" id="PTHR37038:SF13">
    <property type="entry name" value="HTH CRO_C1-TYPE DOMAIN-CONTAINING PROTEIN"/>
    <property type="match status" value="1"/>
</dbReference>
<dbReference type="Gene3D" id="1.25.40.10">
    <property type="entry name" value="Tetratricopeptide repeat domain"/>
    <property type="match status" value="1"/>
</dbReference>
<dbReference type="InterPro" id="IPR011990">
    <property type="entry name" value="TPR-like_helical_dom_sf"/>
</dbReference>
<evidence type="ECO:0000259" key="1">
    <source>
        <dbReference type="PROSITE" id="PS50943"/>
    </source>
</evidence>
<dbReference type="Proteomes" id="UP000199589">
    <property type="component" value="Unassembled WGS sequence"/>
</dbReference>
<dbReference type="PROSITE" id="PS50943">
    <property type="entry name" value="HTH_CROC1"/>
    <property type="match status" value="1"/>
</dbReference>
<dbReference type="Pfam" id="PF21259">
    <property type="entry name" value="Rgg_C"/>
    <property type="match status" value="1"/>
</dbReference>
<feature type="domain" description="HTH cro/C1-type" evidence="1">
    <location>
        <begin position="19"/>
        <end position="72"/>
    </location>
</feature>
<dbReference type="SMART" id="SM00530">
    <property type="entry name" value="HTH_XRE"/>
    <property type="match status" value="1"/>
</dbReference>
<accession>A0A1I3YFA1</accession>
<dbReference type="SUPFAM" id="SSF47413">
    <property type="entry name" value="lambda repressor-like DNA-binding domains"/>
    <property type="match status" value="1"/>
</dbReference>
<dbReference type="SUPFAM" id="SSF48452">
    <property type="entry name" value="TPR-like"/>
    <property type="match status" value="1"/>
</dbReference>
<dbReference type="InterPro" id="IPR053163">
    <property type="entry name" value="HTH-type_regulator_Rgg"/>
</dbReference>
<sequence length="295" mass="34800">MNNFDGKKLSLNHLPGKLLRKIRESKGYTQKYVAQGILRQSTYSKIEREEAEPAASKLFAILDRLEMTVEEFLFIQEKYTYSRKGKILYSFVNQKYNVPDELEKLKKEADDYLTEFEDTVVKDIQSIYESLIVFGRTHDIKLARKYVQPVWDRIEAFDEWRLTEIYLVNNIMFFFNADTAIYISSRAIDQLKKYEGFNTSAKLRYNLKFNLVYLFMDSKNYDKALTALENLIPYTKELKKHDMLAVCYARKGVSLIKSGDEKGEEWISKGLNILDIIEEYELKNLLKEEIHSFIN</sequence>
<proteinExistence type="predicted"/>
<dbReference type="GO" id="GO:0003677">
    <property type="term" value="F:DNA binding"/>
    <property type="evidence" value="ECO:0007669"/>
    <property type="project" value="InterPro"/>
</dbReference>
<evidence type="ECO:0000313" key="2">
    <source>
        <dbReference type="EMBL" id="SFK29866.1"/>
    </source>
</evidence>
<dbReference type="InterPro" id="IPR010982">
    <property type="entry name" value="Lambda_DNA-bd_dom_sf"/>
</dbReference>
<organism evidence="2 3">
    <name type="scientific">Marinilactibacillus piezotolerans</name>
    <dbReference type="NCBI Taxonomy" id="258723"/>
    <lineage>
        <taxon>Bacteria</taxon>
        <taxon>Bacillati</taxon>
        <taxon>Bacillota</taxon>
        <taxon>Bacilli</taxon>
        <taxon>Lactobacillales</taxon>
        <taxon>Carnobacteriaceae</taxon>
        <taxon>Marinilactibacillus</taxon>
    </lineage>
</organism>
<protein>
    <submittedName>
        <fullName evidence="2">Transcriptional activator, Rgg/GadR/MutR family, C-terminal domain-containing protein</fullName>
    </submittedName>
</protein>
<dbReference type="InterPro" id="IPR001387">
    <property type="entry name" value="Cro/C1-type_HTH"/>
</dbReference>
<dbReference type="NCBIfam" id="TIGR01716">
    <property type="entry name" value="RGG_Cterm"/>
    <property type="match status" value="1"/>
</dbReference>
<reference evidence="3" key="1">
    <citation type="submission" date="2016-10" db="EMBL/GenBank/DDBJ databases">
        <authorList>
            <person name="Varghese N."/>
            <person name="Submissions S."/>
        </authorList>
    </citation>
    <scope>NUCLEOTIDE SEQUENCE [LARGE SCALE GENOMIC DNA]</scope>
    <source>
        <strain evidence="3">DSM 16108</strain>
    </source>
</reference>
<evidence type="ECO:0000313" key="3">
    <source>
        <dbReference type="Proteomes" id="UP000199589"/>
    </source>
</evidence>
<dbReference type="CDD" id="cd00093">
    <property type="entry name" value="HTH_XRE"/>
    <property type="match status" value="1"/>
</dbReference>
<dbReference type="Pfam" id="PF01381">
    <property type="entry name" value="HTH_3"/>
    <property type="match status" value="1"/>
</dbReference>
<name>A0A1I3YFA1_9LACT</name>
<dbReference type="InterPro" id="IPR010057">
    <property type="entry name" value="Transcription_activator_Rgg_C"/>
</dbReference>
<dbReference type="AlphaFoldDB" id="A0A1I3YFA1"/>
<dbReference type="EMBL" id="FOSJ01000021">
    <property type="protein sequence ID" value="SFK29866.1"/>
    <property type="molecule type" value="Genomic_DNA"/>
</dbReference>
<dbReference type="OrthoDB" id="2360592at2"/>